<evidence type="ECO:0000313" key="3">
    <source>
        <dbReference type="Proteomes" id="UP000288071"/>
    </source>
</evidence>
<keyword evidence="3" id="KW-1185">Reference proteome</keyword>
<reference evidence="2 3" key="1">
    <citation type="submission" date="2019-01" db="EMBL/GenBank/DDBJ databases">
        <title>Sinorhodobacter populi sp. nov. isolated from the symptomatic bark tissue of Populus euramericana canker.</title>
        <authorList>
            <person name="Xu G."/>
        </authorList>
    </citation>
    <scope>NUCLEOTIDE SEQUENCE [LARGE SCALE GENOMIC DNA]</scope>
    <source>
        <strain evidence="2 3">CGMCC 1.12963</strain>
    </source>
</reference>
<dbReference type="Proteomes" id="UP000288071">
    <property type="component" value="Unassembled WGS sequence"/>
</dbReference>
<evidence type="ECO:0000313" key="2">
    <source>
        <dbReference type="EMBL" id="RWR46598.1"/>
    </source>
</evidence>
<proteinExistence type="predicted"/>
<feature type="region of interest" description="Disordered" evidence="1">
    <location>
        <begin position="122"/>
        <end position="149"/>
    </location>
</feature>
<organism evidence="2 3">
    <name type="scientific">Paenirhodobacter huangdaonensis</name>
    <dbReference type="NCBI Taxonomy" id="2501515"/>
    <lineage>
        <taxon>Bacteria</taxon>
        <taxon>Pseudomonadati</taxon>
        <taxon>Pseudomonadota</taxon>
        <taxon>Alphaproteobacteria</taxon>
        <taxon>Rhodobacterales</taxon>
        <taxon>Rhodobacter group</taxon>
        <taxon>Paenirhodobacter</taxon>
    </lineage>
</organism>
<dbReference type="EMBL" id="SAVA01000028">
    <property type="protein sequence ID" value="RWR46598.1"/>
    <property type="molecule type" value="Genomic_DNA"/>
</dbReference>
<feature type="compositionally biased region" description="Basic and acidic residues" evidence="1">
    <location>
        <begin position="122"/>
        <end position="136"/>
    </location>
</feature>
<sequence length="149" mass="15693">MSMEINRKSVLFSAAGGSLDFVAGDGEVLASVPVPAGRTCAAEYLDLVPEGVSIEVGAGVTVLQPRLSVGIQPYGGGSHDSGANPDFQPTLASRMEREMRLTMARMQAATARVEARERALAQVERMPKAPVEREPEVIEAPEATAQAGE</sequence>
<gene>
    <name evidence="2" type="ORF">EOW66_20220</name>
</gene>
<name>A0A443LBU3_9RHOB</name>
<reference evidence="3" key="2">
    <citation type="submission" date="2019-01" db="EMBL/GenBank/DDBJ databases">
        <title>Sinorhodobacter populi sp. nov. isolated from the symptomatic bark tissue of Populus euramericana canker.</title>
        <authorList>
            <person name="Li Y."/>
        </authorList>
    </citation>
    <scope>NUCLEOTIDE SEQUENCE [LARGE SCALE GENOMIC DNA]</scope>
    <source>
        <strain evidence="3">CGMCC 1.12963</strain>
    </source>
</reference>
<accession>A0A443LBU3</accession>
<comment type="caution">
    <text evidence="2">The sequence shown here is derived from an EMBL/GenBank/DDBJ whole genome shotgun (WGS) entry which is preliminary data.</text>
</comment>
<dbReference type="RefSeq" id="WP_128158082.1">
    <property type="nucleotide sequence ID" value="NZ_SAVA01000028.1"/>
</dbReference>
<dbReference type="AlphaFoldDB" id="A0A443LBU3"/>
<protein>
    <submittedName>
        <fullName evidence="2">Uncharacterized protein</fullName>
    </submittedName>
</protein>
<evidence type="ECO:0000256" key="1">
    <source>
        <dbReference type="SAM" id="MobiDB-lite"/>
    </source>
</evidence>